<dbReference type="SUPFAM" id="SSF50447">
    <property type="entry name" value="Translation proteins"/>
    <property type="match status" value="1"/>
</dbReference>
<comment type="caution">
    <text evidence="4">The sequence shown here is derived from an EMBL/GenBank/DDBJ whole genome shotgun (WGS) entry which is preliminary data.</text>
</comment>
<dbReference type="InterPro" id="IPR009000">
    <property type="entry name" value="Transl_B-barrel_sf"/>
</dbReference>
<dbReference type="SUPFAM" id="SSF54211">
    <property type="entry name" value="Ribosomal protein S5 domain 2-like"/>
    <property type="match status" value="1"/>
</dbReference>
<dbReference type="InterPro" id="IPR035647">
    <property type="entry name" value="EFG_III/V"/>
</dbReference>
<feature type="domain" description="Elongation factor EFG" evidence="3">
    <location>
        <begin position="541"/>
        <end position="631"/>
    </location>
</feature>
<evidence type="ECO:0000259" key="3">
    <source>
        <dbReference type="SMART" id="SM00838"/>
    </source>
</evidence>
<evidence type="ECO:0000256" key="2">
    <source>
        <dbReference type="ARBA" id="ARBA00023134"/>
    </source>
</evidence>
<dbReference type="SUPFAM" id="SSF54980">
    <property type="entry name" value="EF-G C-terminal domain-like"/>
    <property type="match status" value="2"/>
</dbReference>
<name>A0AAW1USA6_9CUCU</name>
<dbReference type="GO" id="GO:0005525">
    <property type="term" value="F:GTP binding"/>
    <property type="evidence" value="ECO:0007669"/>
    <property type="project" value="UniProtKB-KW"/>
</dbReference>
<dbReference type="PANTHER" id="PTHR42908">
    <property type="entry name" value="TRANSLATION ELONGATION FACTOR-RELATED"/>
    <property type="match status" value="1"/>
</dbReference>
<dbReference type="FunFam" id="3.30.70.870:FF:000002">
    <property type="entry name" value="Translation elongation factor 2"/>
    <property type="match status" value="1"/>
</dbReference>
<dbReference type="AlphaFoldDB" id="A0AAW1USA6"/>
<dbReference type="Proteomes" id="UP001431783">
    <property type="component" value="Unassembled WGS sequence"/>
</dbReference>
<protein>
    <recommendedName>
        <fullName evidence="3">Elongation factor EFG domain-containing protein</fullName>
    </recommendedName>
</protein>
<dbReference type="InterPro" id="IPR000640">
    <property type="entry name" value="EFG_V-like"/>
</dbReference>
<dbReference type="Gene3D" id="3.30.230.10">
    <property type="match status" value="1"/>
</dbReference>
<dbReference type="Gene3D" id="3.30.70.240">
    <property type="match status" value="1"/>
</dbReference>
<evidence type="ECO:0000313" key="5">
    <source>
        <dbReference type="Proteomes" id="UP001431783"/>
    </source>
</evidence>
<keyword evidence="2" id="KW-0342">GTP-binding</keyword>
<evidence type="ECO:0000256" key="1">
    <source>
        <dbReference type="ARBA" id="ARBA00022741"/>
    </source>
</evidence>
<dbReference type="GO" id="GO:0043022">
    <property type="term" value="F:ribosome binding"/>
    <property type="evidence" value="ECO:0007669"/>
    <property type="project" value="TreeGrafter"/>
</dbReference>
<dbReference type="Pfam" id="PF03144">
    <property type="entry name" value="GTP_EFTU_D2"/>
    <property type="match status" value="1"/>
</dbReference>
<dbReference type="GO" id="GO:1990904">
    <property type="term" value="C:ribonucleoprotein complex"/>
    <property type="evidence" value="ECO:0007669"/>
    <property type="project" value="TreeGrafter"/>
</dbReference>
<accession>A0AAW1USA6</accession>
<proteinExistence type="predicted"/>
<dbReference type="Gene3D" id="3.30.70.870">
    <property type="entry name" value="Elongation Factor G (Translational Gtpase), domain 3"/>
    <property type="match status" value="1"/>
</dbReference>
<dbReference type="CDD" id="cd04096">
    <property type="entry name" value="eEF2_snRNP_like_C"/>
    <property type="match status" value="1"/>
</dbReference>
<dbReference type="CDD" id="cd16268">
    <property type="entry name" value="EF2_II"/>
    <property type="match status" value="1"/>
</dbReference>
<dbReference type="GO" id="GO:0042256">
    <property type="term" value="P:cytosolic ribosome assembly"/>
    <property type="evidence" value="ECO:0007669"/>
    <property type="project" value="TreeGrafter"/>
</dbReference>
<dbReference type="SMART" id="SM00838">
    <property type="entry name" value="EFG_C"/>
    <property type="match status" value="1"/>
</dbReference>
<sequence length="682" mass="77608">MTHNDTKIQIKAILEAWKPLADTILQQCSKIIDPPSELPLEKIQYLLNQNYLCENQYMNECIQSLVPYFKSCSSDDETPVILYVSKMFCVNKKNLSQNKPKVFVPKPRNEIDKEAIEKKIDIDKEKQNDIDEPVKKENEDVVVAFARVFTGTLKKGQELYVLLPGYVPNEDKIRENLDGFIDNNKYIKKVKITEVYMLQGRELILVQNIPAGNICAIRGLESAVIRTATLSSSPAAVPFIEQQPLEPVVRNVIEPVIPTELPILRQGLKQLMQSDSCVQVITQETGELVLLTSGDVHLEKCLEDLTAKFADIKIHVSSPMVSLRETIIHSSKKYDFADDDLNTVTVIVGPFKISVIAVSLPNYISIVVKQNYDLLRMIEEHTSKPDNKSLVTVEKTFKSQQTNAAIAKLKEQLKRAFCSKNNIWNQFSDKIWSVGRMNNSINLLFNGVADYKCNIYNESLDDDIRSTYNFCITNAFNYSCKSGPLCEEPLMNCAFIVKKYEIDSESIEEVKNNRLNAQTIANIQLQLRSTFREAIQKQTLRLMEPIFTTDIQVNTTILGKVYSVISRRHGKVMDAVGMDEQEKTFLVKAQLPVVESVGFANEIRKTTSGQAMPNLKFSHYEIIDGDPFYEPVSDDEDEEGIDVESAVRANKLRKEIRRRKGLYVDDQIVVHAEKQRTLNKKK</sequence>
<keyword evidence="1" id="KW-0547">Nucleotide-binding</keyword>
<dbReference type="InterPro" id="IPR056752">
    <property type="entry name" value="EFL1"/>
</dbReference>
<dbReference type="PANTHER" id="PTHR42908:SF3">
    <property type="entry name" value="ELONGATION FACTOR-LIKE GTPASE 1"/>
    <property type="match status" value="1"/>
</dbReference>
<dbReference type="InterPro" id="IPR020568">
    <property type="entry name" value="Ribosomal_Su5_D2-typ_SF"/>
</dbReference>
<dbReference type="Gene3D" id="2.40.30.10">
    <property type="entry name" value="Translation factors"/>
    <property type="match status" value="1"/>
</dbReference>
<reference evidence="4 5" key="1">
    <citation type="submission" date="2023-03" db="EMBL/GenBank/DDBJ databases">
        <title>Genome insight into feeding habits of ladybird beetles.</title>
        <authorList>
            <person name="Li H.-S."/>
            <person name="Huang Y.-H."/>
            <person name="Pang H."/>
        </authorList>
    </citation>
    <scope>NUCLEOTIDE SEQUENCE [LARGE SCALE GENOMIC DNA]</scope>
    <source>
        <strain evidence="4">SYSU_2023b</strain>
        <tissue evidence="4">Whole body</tissue>
    </source>
</reference>
<keyword evidence="5" id="KW-1185">Reference proteome</keyword>
<dbReference type="Pfam" id="PF00679">
    <property type="entry name" value="EFG_C"/>
    <property type="match status" value="1"/>
</dbReference>
<organism evidence="4 5">
    <name type="scientific">Henosepilachna vigintioctopunctata</name>
    <dbReference type="NCBI Taxonomy" id="420089"/>
    <lineage>
        <taxon>Eukaryota</taxon>
        <taxon>Metazoa</taxon>
        <taxon>Ecdysozoa</taxon>
        <taxon>Arthropoda</taxon>
        <taxon>Hexapoda</taxon>
        <taxon>Insecta</taxon>
        <taxon>Pterygota</taxon>
        <taxon>Neoptera</taxon>
        <taxon>Endopterygota</taxon>
        <taxon>Coleoptera</taxon>
        <taxon>Polyphaga</taxon>
        <taxon>Cucujiformia</taxon>
        <taxon>Coccinelloidea</taxon>
        <taxon>Coccinellidae</taxon>
        <taxon>Epilachninae</taxon>
        <taxon>Epilachnini</taxon>
        <taxon>Henosepilachna</taxon>
    </lineage>
</organism>
<dbReference type="EMBL" id="JARQZJ010000095">
    <property type="protein sequence ID" value="KAK9885400.1"/>
    <property type="molecule type" value="Genomic_DNA"/>
</dbReference>
<gene>
    <name evidence="4" type="ORF">WA026_010895</name>
</gene>
<dbReference type="Pfam" id="PF25118">
    <property type="entry name" value="EFL1"/>
    <property type="match status" value="1"/>
</dbReference>
<dbReference type="InterPro" id="IPR014721">
    <property type="entry name" value="Ribsml_uS5_D2-typ_fold_subgr"/>
</dbReference>
<evidence type="ECO:0000313" key="4">
    <source>
        <dbReference type="EMBL" id="KAK9885400.1"/>
    </source>
</evidence>
<dbReference type="GO" id="GO:0005829">
    <property type="term" value="C:cytosol"/>
    <property type="evidence" value="ECO:0007669"/>
    <property type="project" value="TreeGrafter"/>
</dbReference>
<dbReference type="GO" id="GO:0003924">
    <property type="term" value="F:GTPase activity"/>
    <property type="evidence" value="ECO:0007669"/>
    <property type="project" value="TreeGrafter"/>
</dbReference>
<dbReference type="InterPro" id="IPR004161">
    <property type="entry name" value="EFTu-like_2"/>
</dbReference>